<dbReference type="Proteomes" id="UP000620124">
    <property type="component" value="Unassembled WGS sequence"/>
</dbReference>
<dbReference type="EMBL" id="JACAZI010000001">
    <property type="protein sequence ID" value="KAF7372238.1"/>
    <property type="molecule type" value="Genomic_DNA"/>
</dbReference>
<reference evidence="2" key="1">
    <citation type="submission" date="2020-05" db="EMBL/GenBank/DDBJ databases">
        <title>Mycena genomes resolve the evolution of fungal bioluminescence.</title>
        <authorList>
            <person name="Tsai I.J."/>
        </authorList>
    </citation>
    <scope>NUCLEOTIDE SEQUENCE</scope>
    <source>
        <strain evidence="2">CCC161011</strain>
    </source>
</reference>
<keyword evidence="3" id="KW-1185">Reference proteome</keyword>
<gene>
    <name evidence="2" type="ORF">MVEN_00083300</name>
</gene>
<keyword evidence="1" id="KW-0472">Membrane</keyword>
<accession>A0A8H7DHB3</accession>
<feature type="transmembrane region" description="Helical" evidence="1">
    <location>
        <begin position="191"/>
        <end position="210"/>
    </location>
</feature>
<evidence type="ECO:0000256" key="1">
    <source>
        <dbReference type="SAM" id="Phobius"/>
    </source>
</evidence>
<keyword evidence="1" id="KW-0812">Transmembrane</keyword>
<proteinExistence type="predicted"/>
<evidence type="ECO:0000313" key="2">
    <source>
        <dbReference type="EMBL" id="KAF7372238.1"/>
    </source>
</evidence>
<name>A0A8H7DHB3_9AGAR</name>
<dbReference type="AlphaFoldDB" id="A0A8H7DHB3"/>
<organism evidence="2 3">
    <name type="scientific">Mycena venus</name>
    <dbReference type="NCBI Taxonomy" id="2733690"/>
    <lineage>
        <taxon>Eukaryota</taxon>
        <taxon>Fungi</taxon>
        <taxon>Dikarya</taxon>
        <taxon>Basidiomycota</taxon>
        <taxon>Agaricomycotina</taxon>
        <taxon>Agaricomycetes</taxon>
        <taxon>Agaricomycetidae</taxon>
        <taxon>Agaricales</taxon>
        <taxon>Marasmiineae</taxon>
        <taxon>Mycenaceae</taxon>
        <taxon>Mycena</taxon>
    </lineage>
</organism>
<sequence>MPPSSTHHSCALRIQLCSQRHRPKLRPPRPPYTFYARKHNPLMVYDASRSVRRIRTFNDFATDESMGCSRCRLLSYVWWTTCIKLDSRLAASHEGFTTASYRLELVLRKALHCLYFLFFVRRELHVERHNQFSCCRVFASFTVTYSLLLPRFLMHLSSHPLSAHAARPPNHYFLASRRYGFLLPVPSSSPMFAIGMSYAFYLPIFLRFFLVPLPQECS</sequence>
<protein>
    <submittedName>
        <fullName evidence="2">Uncharacterized protein</fullName>
    </submittedName>
</protein>
<comment type="caution">
    <text evidence="2">The sequence shown here is derived from an EMBL/GenBank/DDBJ whole genome shotgun (WGS) entry which is preliminary data.</text>
</comment>
<evidence type="ECO:0000313" key="3">
    <source>
        <dbReference type="Proteomes" id="UP000620124"/>
    </source>
</evidence>
<keyword evidence="1" id="KW-1133">Transmembrane helix</keyword>
<feature type="transmembrane region" description="Helical" evidence="1">
    <location>
        <begin position="134"/>
        <end position="153"/>
    </location>
</feature>